<comment type="caution">
    <text evidence="1">The sequence shown here is derived from an EMBL/GenBank/DDBJ whole genome shotgun (WGS) entry which is preliminary data.</text>
</comment>
<proteinExistence type="predicted"/>
<name>A0A821YPX6_9BILA</name>
<organism evidence="1 2">
    <name type="scientific">Rotaria socialis</name>
    <dbReference type="NCBI Taxonomy" id="392032"/>
    <lineage>
        <taxon>Eukaryota</taxon>
        <taxon>Metazoa</taxon>
        <taxon>Spiralia</taxon>
        <taxon>Gnathifera</taxon>
        <taxon>Rotifera</taxon>
        <taxon>Eurotatoria</taxon>
        <taxon>Bdelloidea</taxon>
        <taxon>Philodinida</taxon>
        <taxon>Philodinidae</taxon>
        <taxon>Rotaria</taxon>
    </lineage>
</organism>
<sequence length="13" mass="1496">MLLLALCLAYFQP</sequence>
<dbReference type="Proteomes" id="UP000663848">
    <property type="component" value="Unassembled WGS sequence"/>
</dbReference>
<protein>
    <submittedName>
        <fullName evidence="1">Uncharacterized protein</fullName>
    </submittedName>
</protein>
<reference evidence="1" key="1">
    <citation type="submission" date="2021-02" db="EMBL/GenBank/DDBJ databases">
        <authorList>
            <person name="Nowell W R."/>
        </authorList>
    </citation>
    <scope>NUCLEOTIDE SEQUENCE</scope>
</reference>
<dbReference type="EMBL" id="CAJOBR010025402">
    <property type="protein sequence ID" value="CAF4966228.1"/>
    <property type="molecule type" value="Genomic_DNA"/>
</dbReference>
<feature type="non-terminal residue" evidence="1">
    <location>
        <position position="13"/>
    </location>
</feature>
<accession>A0A821YPX6</accession>
<evidence type="ECO:0000313" key="1">
    <source>
        <dbReference type="EMBL" id="CAF4966228.1"/>
    </source>
</evidence>
<evidence type="ECO:0000313" key="2">
    <source>
        <dbReference type="Proteomes" id="UP000663848"/>
    </source>
</evidence>
<gene>
    <name evidence="1" type="ORF">QYT958_LOCUS34762</name>
</gene>